<name>A0A1P8WD46_9PLAN</name>
<reference evidence="2 3" key="1">
    <citation type="journal article" date="2016" name="Front. Microbiol.">
        <title>Fuerstia marisgermanicae gen. nov., sp. nov., an Unusual Member of the Phylum Planctomycetes from the German Wadden Sea.</title>
        <authorList>
            <person name="Kohn T."/>
            <person name="Heuer A."/>
            <person name="Jogler M."/>
            <person name="Vollmers J."/>
            <person name="Boedeker C."/>
            <person name="Bunk B."/>
            <person name="Rast P."/>
            <person name="Borchert D."/>
            <person name="Glockner I."/>
            <person name="Freese H.M."/>
            <person name="Klenk H.P."/>
            <person name="Overmann J."/>
            <person name="Kaster A.K."/>
            <person name="Rohde M."/>
            <person name="Wiegand S."/>
            <person name="Jogler C."/>
        </authorList>
    </citation>
    <scope>NUCLEOTIDE SEQUENCE [LARGE SCALE GENOMIC DNA]</scope>
    <source>
        <strain evidence="2 3">NH11</strain>
    </source>
</reference>
<feature type="transmembrane region" description="Helical" evidence="1">
    <location>
        <begin position="35"/>
        <end position="55"/>
    </location>
</feature>
<feature type="transmembrane region" description="Helical" evidence="1">
    <location>
        <begin position="75"/>
        <end position="94"/>
    </location>
</feature>
<keyword evidence="1" id="KW-0812">Transmembrane</keyword>
<feature type="transmembrane region" description="Helical" evidence="1">
    <location>
        <begin position="139"/>
        <end position="164"/>
    </location>
</feature>
<dbReference type="Proteomes" id="UP000187735">
    <property type="component" value="Chromosome"/>
</dbReference>
<dbReference type="KEGG" id="fmr:Fuma_01568"/>
<feature type="transmembrane region" description="Helical" evidence="1">
    <location>
        <begin position="106"/>
        <end position="127"/>
    </location>
</feature>
<accession>A0A1P8WD46</accession>
<evidence type="ECO:0000313" key="2">
    <source>
        <dbReference type="EMBL" id="APZ91967.1"/>
    </source>
</evidence>
<proteinExistence type="predicted"/>
<protein>
    <submittedName>
        <fullName evidence="2">Uncharacterized protein</fullName>
    </submittedName>
</protein>
<dbReference type="EMBL" id="CP017641">
    <property type="protein sequence ID" value="APZ91967.1"/>
    <property type="molecule type" value="Genomic_DNA"/>
</dbReference>
<dbReference type="AlphaFoldDB" id="A0A1P8WD46"/>
<keyword evidence="1" id="KW-0472">Membrane</keyword>
<keyword evidence="1" id="KW-1133">Transmembrane helix</keyword>
<evidence type="ECO:0000256" key="1">
    <source>
        <dbReference type="SAM" id="Phobius"/>
    </source>
</evidence>
<gene>
    <name evidence="2" type="ORF">Fuma_01568</name>
</gene>
<sequence>MTDESERPAFRMSEPPEMLHFDLARDRHRSTMRRISGGCLILAWILIVLSLTLPITGLVSFSEITPLTGTGNRRGILHSLSSLIYVAFLFAFLSTPAAFCVTKSILVGRCYAGMMFAGMSVSLSYPLLLKVSNPAMTGYLGVCWALWCGCFLSASAAFLIPVLYTRYAVDEES</sequence>
<dbReference type="STRING" id="1891926.Fuma_01568"/>
<organism evidence="2 3">
    <name type="scientific">Fuerstiella marisgermanici</name>
    <dbReference type="NCBI Taxonomy" id="1891926"/>
    <lineage>
        <taxon>Bacteria</taxon>
        <taxon>Pseudomonadati</taxon>
        <taxon>Planctomycetota</taxon>
        <taxon>Planctomycetia</taxon>
        <taxon>Planctomycetales</taxon>
        <taxon>Planctomycetaceae</taxon>
        <taxon>Fuerstiella</taxon>
    </lineage>
</organism>
<evidence type="ECO:0000313" key="3">
    <source>
        <dbReference type="Proteomes" id="UP000187735"/>
    </source>
</evidence>
<keyword evidence="3" id="KW-1185">Reference proteome</keyword>